<evidence type="ECO:0000256" key="14">
    <source>
        <dbReference type="NCBIfam" id="TIGR01036"/>
    </source>
</evidence>
<gene>
    <name evidence="16" type="primary">pyrD</name>
    <name evidence="16" type="ORF">PF021_08265</name>
</gene>
<evidence type="ECO:0000256" key="7">
    <source>
        <dbReference type="ARBA" id="ARBA00018366"/>
    </source>
</evidence>
<dbReference type="Gene3D" id="3.20.20.70">
    <property type="entry name" value="Aldolase class I"/>
    <property type="match status" value="1"/>
</dbReference>
<comment type="similarity">
    <text evidence="5">Belongs to the dihydroorotate dehydrogenase family. Type 2 subfamily.</text>
</comment>
<reference evidence="16 17" key="1">
    <citation type="submission" date="2023-01" db="EMBL/GenBank/DDBJ databases">
        <title>Description of Helicobacter ibis sp. nov. isolated from faecal droppings of black-faced ibis (Theristicus melanopis).</title>
        <authorList>
            <person name="Lopez-Cantillo M."/>
            <person name="Vidal-Veuthey B."/>
            <person name="Mella A."/>
            <person name="De La Haba R."/>
            <person name="Collado L."/>
        </authorList>
    </citation>
    <scope>NUCLEOTIDE SEQUENCE [LARGE SCALE GENOMIC DNA]</scope>
    <source>
        <strain evidence="16 17">A82</strain>
    </source>
</reference>
<dbReference type="PANTHER" id="PTHR48109:SF4">
    <property type="entry name" value="DIHYDROOROTATE DEHYDROGENASE (QUINONE), MITOCHONDRIAL"/>
    <property type="match status" value="1"/>
</dbReference>
<evidence type="ECO:0000313" key="17">
    <source>
        <dbReference type="Proteomes" id="UP001210261"/>
    </source>
</evidence>
<keyword evidence="12" id="KW-0472">Membrane</keyword>
<dbReference type="InterPro" id="IPR005720">
    <property type="entry name" value="Dihydroorotate_DH_cat"/>
</dbReference>
<evidence type="ECO:0000256" key="1">
    <source>
        <dbReference type="ARBA" id="ARBA00001917"/>
    </source>
</evidence>
<feature type="domain" description="Dihydroorotate dehydrogenase catalytic" evidence="15">
    <location>
        <begin position="51"/>
        <end position="335"/>
    </location>
</feature>
<evidence type="ECO:0000256" key="9">
    <source>
        <dbReference type="ARBA" id="ARBA00022643"/>
    </source>
</evidence>
<keyword evidence="11 16" id="KW-0560">Oxidoreductase</keyword>
<comment type="pathway">
    <text evidence="4">Pyrimidine metabolism; UMP biosynthesis via de novo pathway; orotate from (S)-dihydroorotate (quinone route): step 1/1.</text>
</comment>
<comment type="subcellular location">
    <subcellularLocation>
        <location evidence="3">Membrane</location>
    </subcellularLocation>
</comment>
<comment type="caution">
    <text evidence="16">The sequence shown here is derived from an EMBL/GenBank/DDBJ whole genome shotgun (WGS) entry which is preliminary data.</text>
</comment>
<dbReference type="EMBL" id="JAQHXR010000008">
    <property type="protein sequence ID" value="MDA3969652.1"/>
    <property type="molecule type" value="Genomic_DNA"/>
</dbReference>
<dbReference type="Pfam" id="PF01180">
    <property type="entry name" value="DHO_dh"/>
    <property type="match status" value="1"/>
</dbReference>
<name>A0ABT4VG30_9HELI</name>
<dbReference type="PIRSF" id="PIRSF000164">
    <property type="entry name" value="DHO_oxidase"/>
    <property type="match status" value="1"/>
</dbReference>
<dbReference type="NCBIfam" id="TIGR01036">
    <property type="entry name" value="pyrD_sub2"/>
    <property type="match status" value="1"/>
</dbReference>
<evidence type="ECO:0000259" key="15">
    <source>
        <dbReference type="Pfam" id="PF01180"/>
    </source>
</evidence>
<keyword evidence="8" id="KW-0285">Flavoprotein</keyword>
<keyword evidence="9" id="KW-0288">FMN</keyword>
<dbReference type="InterPro" id="IPR001295">
    <property type="entry name" value="Dihydroorotate_DH_CS"/>
</dbReference>
<dbReference type="InterPro" id="IPR050074">
    <property type="entry name" value="DHO_dehydrogenase"/>
</dbReference>
<accession>A0ABT4VG30</accession>
<dbReference type="EC" id="1.3.5.2" evidence="6 14"/>
<comment type="cofactor">
    <cofactor evidence="1">
        <name>FMN</name>
        <dbReference type="ChEBI" id="CHEBI:58210"/>
    </cofactor>
</comment>
<dbReference type="InterPro" id="IPR005719">
    <property type="entry name" value="Dihydroorotate_DH_2"/>
</dbReference>
<evidence type="ECO:0000256" key="12">
    <source>
        <dbReference type="ARBA" id="ARBA00023136"/>
    </source>
</evidence>
<dbReference type="SUPFAM" id="SSF51395">
    <property type="entry name" value="FMN-linked oxidoreductases"/>
    <property type="match status" value="1"/>
</dbReference>
<evidence type="ECO:0000313" key="16">
    <source>
        <dbReference type="EMBL" id="MDA3969652.1"/>
    </source>
</evidence>
<organism evidence="16 17">
    <name type="scientific">Helicobacter ibis</name>
    <dbReference type="NCBI Taxonomy" id="2962633"/>
    <lineage>
        <taxon>Bacteria</taxon>
        <taxon>Pseudomonadati</taxon>
        <taxon>Campylobacterota</taxon>
        <taxon>Epsilonproteobacteria</taxon>
        <taxon>Campylobacterales</taxon>
        <taxon>Helicobacteraceae</taxon>
        <taxon>Helicobacter</taxon>
    </lineage>
</organism>
<dbReference type="InterPro" id="IPR012135">
    <property type="entry name" value="Dihydroorotate_DH_1_2"/>
</dbReference>
<dbReference type="GO" id="GO:0106430">
    <property type="term" value="F:dihydroorotate dehydrogenase (quinone) activity"/>
    <property type="evidence" value="ECO:0007669"/>
    <property type="project" value="UniProtKB-EC"/>
</dbReference>
<evidence type="ECO:0000256" key="3">
    <source>
        <dbReference type="ARBA" id="ARBA00004370"/>
    </source>
</evidence>
<keyword evidence="17" id="KW-1185">Reference proteome</keyword>
<evidence type="ECO:0000256" key="4">
    <source>
        <dbReference type="ARBA" id="ARBA00005161"/>
    </source>
</evidence>
<sequence length="351" mass="38937">MSFYKSIRPYIFKLDCELAHSLVNGMSKACDFFPPILSFISEKTKIESGLLYQEIDENKFYNPVLLAAGFDKNATMLKSMLSLGFGALELGAITPRPQVGNLKPRIWRHIEEESIQNAMGFNNDGLNVVLNRIKPNYPFAIPLGINIGKNKDTAQENAIKDYIELALAFTNYSDYLSVNISSPNTPNLRDLQNEGFIQELCIALREVYSKPIYIKFSPDLSIDSMLKLIEVAISNKISGIIITNTTLDYSVVKNPKEIGGISGKALSNKSLQILKEVSKVYAKKTTIISSGGIYDARSAYERICHGANLLSIYSALIFEGPMIVRDINRGLLELLQSDGFSNITQAVGVKL</sequence>
<protein>
    <recommendedName>
        <fullName evidence="7 14">Dihydroorotate dehydrogenase (quinone)</fullName>
        <ecNumber evidence="6 14">1.3.5.2</ecNumber>
    </recommendedName>
</protein>
<evidence type="ECO:0000256" key="10">
    <source>
        <dbReference type="ARBA" id="ARBA00022975"/>
    </source>
</evidence>
<evidence type="ECO:0000256" key="6">
    <source>
        <dbReference type="ARBA" id="ARBA00012791"/>
    </source>
</evidence>
<evidence type="ECO:0000256" key="2">
    <source>
        <dbReference type="ARBA" id="ARBA00003125"/>
    </source>
</evidence>
<evidence type="ECO:0000256" key="13">
    <source>
        <dbReference type="ARBA" id="ARBA00048639"/>
    </source>
</evidence>
<dbReference type="Proteomes" id="UP001210261">
    <property type="component" value="Unassembled WGS sequence"/>
</dbReference>
<dbReference type="RefSeq" id="WP_271022013.1">
    <property type="nucleotide sequence ID" value="NZ_JAQHXR010000008.1"/>
</dbReference>
<dbReference type="InterPro" id="IPR013785">
    <property type="entry name" value="Aldolase_TIM"/>
</dbReference>
<evidence type="ECO:0000256" key="5">
    <source>
        <dbReference type="ARBA" id="ARBA00005359"/>
    </source>
</evidence>
<dbReference type="NCBIfam" id="NF003652">
    <property type="entry name" value="PRK05286.2-5"/>
    <property type="match status" value="1"/>
</dbReference>
<keyword evidence="10" id="KW-0665">Pyrimidine biosynthesis</keyword>
<comment type="function">
    <text evidence="2">Catalyzes the conversion of dihydroorotate to orotate with quinone as electron acceptor.</text>
</comment>
<comment type="catalytic activity">
    <reaction evidence="13">
        <text>(S)-dihydroorotate + a quinone = orotate + a quinol</text>
        <dbReference type="Rhea" id="RHEA:30187"/>
        <dbReference type="ChEBI" id="CHEBI:24646"/>
        <dbReference type="ChEBI" id="CHEBI:30839"/>
        <dbReference type="ChEBI" id="CHEBI:30864"/>
        <dbReference type="ChEBI" id="CHEBI:132124"/>
        <dbReference type="EC" id="1.3.5.2"/>
    </reaction>
</comment>
<dbReference type="PROSITE" id="PS00912">
    <property type="entry name" value="DHODEHASE_2"/>
    <property type="match status" value="1"/>
</dbReference>
<evidence type="ECO:0000256" key="8">
    <source>
        <dbReference type="ARBA" id="ARBA00022630"/>
    </source>
</evidence>
<dbReference type="PANTHER" id="PTHR48109">
    <property type="entry name" value="DIHYDROOROTATE DEHYDROGENASE (QUINONE), MITOCHONDRIAL-RELATED"/>
    <property type="match status" value="1"/>
</dbReference>
<evidence type="ECO:0000256" key="11">
    <source>
        <dbReference type="ARBA" id="ARBA00023002"/>
    </source>
</evidence>
<proteinExistence type="inferred from homology"/>
<dbReference type="CDD" id="cd04738">
    <property type="entry name" value="DHOD_2_like"/>
    <property type="match status" value="1"/>
</dbReference>
<dbReference type="PROSITE" id="PS00911">
    <property type="entry name" value="DHODEHASE_1"/>
    <property type="match status" value="1"/>
</dbReference>